<dbReference type="AlphaFoldDB" id="G8BXY1"/>
<dbReference type="RefSeq" id="XP_003687193.1">
    <property type="nucleotide sequence ID" value="XM_003687145.1"/>
</dbReference>
<dbReference type="Pfam" id="PF17050">
    <property type="entry name" value="AIM5"/>
    <property type="match status" value="1"/>
</dbReference>
<dbReference type="OrthoDB" id="4037694at2759"/>
<evidence type="ECO:0000256" key="11">
    <source>
        <dbReference type="ARBA" id="ARBA00032985"/>
    </source>
</evidence>
<keyword evidence="7 12" id="KW-1133">Transmembrane helix</keyword>
<evidence type="ECO:0000256" key="2">
    <source>
        <dbReference type="ARBA" id="ARBA00004434"/>
    </source>
</evidence>
<evidence type="ECO:0000256" key="8">
    <source>
        <dbReference type="ARBA" id="ARBA00023128"/>
    </source>
</evidence>
<comment type="function">
    <text evidence="1 12">Component of the MICOS complex, a large protein complex of the mitochondrial inner membrane that plays crucial roles in the maintenance of crista junctions, inner membrane architecture, and formation of contact sites to the outer membrane.</text>
</comment>
<keyword evidence="14" id="KW-1185">Reference proteome</keyword>
<keyword evidence="8 12" id="KW-0496">Mitochondrion</keyword>
<dbReference type="eggNOG" id="ENOG502S8MU">
    <property type="taxonomic scope" value="Eukaryota"/>
</dbReference>
<reference evidence="13 14" key="1">
    <citation type="journal article" date="2011" name="Proc. Natl. Acad. Sci. U.S.A.">
        <title>Evolutionary erosion of yeast sex chromosomes by mating-type switching accidents.</title>
        <authorList>
            <person name="Gordon J.L."/>
            <person name="Armisen D."/>
            <person name="Proux-Wera E."/>
            <person name="Oheigeartaigh S.S."/>
            <person name="Byrne K.P."/>
            <person name="Wolfe K.H."/>
        </authorList>
    </citation>
    <scope>NUCLEOTIDE SEQUENCE [LARGE SCALE GENOMIC DNA]</scope>
    <source>
        <strain evidence="14">ATCC 24235 / CBS 4417 / NBRC 1672 / NRRL Y-8282 / UCD 70-5</strain>
    </source>
</reference>
<proteinExistence type="inferred from homology"/>
<evidence type="ECO:0000256" key="3">
    <source>
        <dbReference type="ARBA" id="ARBA00009188"/>
    </source>
</evidence>
<dbReference type="GO" id="GO:0061617">
    <property type="term" value="C:MICOS complex"/>
    <property type="evidence" value="ECO:0007669"/>
    <property type="project" value="UniProtKB-UniRule"/>
</dbReference>
<dbReference type="InterPro" id="IPR031463">
    <property type="entry name" value="Mic12"/>
</dbReference>
<comment type="subcellular location">
    <subcellularLocation>
        <location evidence="2 12">Mitochondrion inner membrane</location>
        <topology evidence="2 12">Single-pass membrane protein</topology>
    </subcellularLocation>
</comment>
<dbReference type="STRING" id="1071381.G8BXY1"/>
<dbReference type="Proteomes" id="UP000005666">
    <property type="component" value="Chromosome 9"/>
</dbReference>
<dbReference type="GO" id="GO:0044284">
    <property type="term" value="C:mitochondrial crista junction"/>
    <property type="evidence" value="ECO:0007669"/>
    <property type="project" value="InterPro"/>
</dbReference>
<dbReference type="GeneID" id="11534336"/>
<evidence type="ECO:0000256" key="9">
    <source>
        <dbReference type="ARBA" id="ARBA00023136"/>
    </source>
</evidence>
<evidence type="ECO:0000256" key="1">
    <source>
        <dbReference type="ARBA" id="ARBA00002689"/>
    </source>
</evidence>
<comment type="subunit">
    <text evidence="12">Component of the mitochondrial contact site and cristae organizing system (MICOS) complex.</text>
</comment>
<evidence type="ECO:0000256" key="7">
    <source>
        <dbReference type="ARBA" id="ARBA00022989"/>
    </source>
</evidence>
<keyword evidence="5 12" id="KW-0812">Transmembrane</keyword>
<dbReference type="KEGG" id="tpf:TPHA_0I02580"/>
<dbReference type="GO" id="GO:0042407">
    <property type="term" value="P:cristae formation"/>
    <property type="evidence" value="ECO:0007669"/>
    <property type="project" value="InterPro"/>
</dbReference>
<accession>G8BXY1</accession>
<evidence type="ECO:0000256" key="5">
    <source>
        <dbReference type="ARBA" id="ARBA00022692"/>
    </source>
</evidence>
<feature type="transmembrane region" description="Helical" evidence="12">
    <location>
        <begin position="12"/>
        <end position="30"/>
    </location>
</feature>
<dbReference type="HOGENOM" id="CLU_164154_0_0_1"/>
<keyword evidence="9 12" id="KW-0472">Membrane</keyword>
<comment type="similarity">
    <text evidence="3 12">Belongs to the MICOS complex subunit Mic12 family.</text>
</comment>
<evidence type="ECO:0000313" key="13">
    <source>
        <dbReference type="EMBL" id="CCE64759.1"/>
    </source>
</evidence>
<evidence type="ECO:0000256" key="6">
    <source>
        <dbReference type="ARBA" id="ARBA00022792"/>
    </source>
</evidence>
<sequence length="104" mass="12075">MIIPILQKTARVTSFVTVAGVTATSYYYYFVHDNGYYYKTSSWKKLDDKVQNLIDGKESIRYVGIGELVDRPVDIHVRSNSETFKDIWNAEVRRAVEWLYSVGK</sequence>
<dbReference type="EMBL" id="HE612864">
    <property type="protein sequence ID" value="CCE64759.1"/>
    <property type="molecule type" value="Genomic_DNA"/>
</dbReference>
<gene>
    <name evidence="13" type="primary">TPHA0I02580</name>
    <name evidence="13" type="ordered locus">TPHA_0I02580</name>
</gene>
<organism evidence="13 14">
    <name type="scientific">Tetrapisispora phaffii (strain ATCC 24235 / CBS 4417 / NBRC 1672 / NRRL Y-8282 / UCD 70-5)</name>
    <name type="common">Yeast</name>
    <name type="synonym">Fabospora phaffii</name>
    <dbReference type="NCBI Taxonomy" id="1071381"/>
    <lineage>
        <taxon>Eukaryota</taxon>
        <taxon>Fungi</taxon>
        <taxon>Dikarya</taxon>
        <taxon>Ascomycota</taxon>
        <taxon>Saccharomycotina</taxon>
        <taxon>Saccharomycetes</taxon>
        <taxon>Saccharomycetales</taxon>
        <taxon>Saccharomycetaceae</taxon>
        <taxon>Tetrapisispora</taxon>
    </lineage>
</organism>
<dbReference type="OMA" id="DIWNEQI"/>
<protein>
    <recommendedName>
        <fullName evidence="4 12">MICOS complex subunit MIC12</fullName>
    </recommendedName>
    <alternativeName>
        <fullName evidence="11 12">Altered inheritance of mitochondria protein 5, mitochondrial</fullName>
    </alternativeName>
    <alternativeName>
        <fullName evidence="10 12">Found in mitochondrial proteome protein 51</fullName>
    </alternativeName>
</protein>
<evidence type="ECO:0000313" key="14">
    <source>
        <dbReference type="Proteomes" id="UP000005666"/>
    </source>
</evidence>
<evidence type="ECO:0000256" key="12">
    <source>
        <dbReference type="RuleBase" id="RU363010"/>
    </source>
</evidence>
<name>G8BXY1_TETPH</name>
<evidence type="ECO:0000256" key="4">
    <source>
        <dbReference type="ARBA" id="ARBA00018170"/>
    </source>
</evidence>
<evidence type="ECO:0000256" key="10">
    <source>
        <dbReference type="ARBA" id="ARBA00032159"/>
    </source>
</evidence>
<keyword evidence="6 12" id="KW-0999">Mitochondrion inner membrane</keyword>